<evidence type="ECO:0000313" key="3">
    <source>
        <dbReference type="Proteomes" id="UP000677228"/>
    </source>
</evidence>
<dbReference type="EMBL" id="CAJNOK010011372">
    <property type="protein sequence ID" value="CAF1138618.1"/>
    <property type="molecule type" value="Genomic_DNA"/>
</dbReference>
<evidence type="ECO:0000313" key="1">
    <source>
        <dbReference type="EMBL" id="CAF1138618.1"/>
    </source>
</evidence>
<proteinExistence type="predicted"/>
<gene>
    <name evidence="1" type="ORF">OVA965_LOCUS21011</name>
    <name evidence="2" type="ORF">TMI583_LOCUS21554</name>
</gene>
<protein>
    <submittedName>
        <fullName evidence="1">Uncharacterized protein</fullName>
    </submittedName>
</protein>
<evidence type="ECO:0000313" key="2">
    <source>
        <dbReference type="EMBL" id="CAF3930555.1"/>
    </source>
</evidence>
<dbReference type="EMBL" id="CAJOBA010025323">
    <property type="protein sequence ID" value="CAF3930555.1"/>
    <property type="molecule type" value="Genomic_DNA"/>
</dbReference>
<dbReference type="AlphaFoldDB" id="A0A8S2E6I2"/>
<dbReference type="Proteomes" id="UP000682733">
    <property type="component" value="Unassembled WGS sequence"/>
</dbReference>
<sequence>MPARDRRERVRIRKLRRSRITLIDLKYGSASTTTTISNTQIGANYGNDDNMAMDVDFDNDSEYEDCDIVMDIKYALEDNTIDRDADVYFSNETTNDIPRRSIPTKKDWSSLLMIYKARRRQNNVDMNHLCKLLHLSHPSSNENIPVSWNSIKSSISGLNVSLIIENLL</sequence>
<dbReference type="Proteomes" id="UP000677228">
    <property type="component" value="Unassembled WGS sequence"/>
</dbReference>
<comment type="caution">
    <text evidence="1">The sequence shown here is derived from an EMBL/GenBank/DDBJ whole genome shotgun (WGS) entry which is preliminary data.</text>
</comment>
<name>A0A8S2E6I2_9BILA</name>
<reference evidence="1" key="1">
    <citation type="submission" date="2021-02" db="EMBL/GenBank/DDBJ databases">
        <authorList>
            <person name="Nowell W R."/>
        </authorList>
    </citation>
    <scope>NUCLEOTIDE SEQUENCE</scope>
</reference>
<organism evidence="1 3">
    <name type="scientific">Didymodactylos carnosus</name>
    <dbReference type="NCBI Taxonomy" id="1234261"/>
    <lineage>
        <taxon>Eukaryota</taxon>
        <taxon>Metazoa</taxon>
        <taxon>Spiralia</taxon>
        <taxon>Gnathifera</taxon>
        <taxon>Rotifera</taxon>
        <taxon>Eurotatoria</taxon>
        <taxon>Bdelloidea</taxon>
        <taxon>Philodinida</taxon>
        <taxon>Philodinidae</taxon>
        <taxon>Didymodactylos</taxon>
    </lineage>
</organism>
<accession>A0A8S2E6I2</accession>